<organism evidence="6 7">
    <name type="scientific">Paramuricea clavata</name>
    <name type="common">Red gorgonian</name>
    <name type="synonym">Violescent sea-whip</name>
    <dbReference type="NCBI Taxonomy" id="317549"/>
    <lineage>
        <taxon>Eukaryota</taxon>
        <taxon>Metazoa</taxon>
        <taxon>Cnidaria</taxon>
        <taxon>Anthozoa</taxon>
        <taxon>Octocorallia</taxon>
        <taxon>Malacalcyonacea</taxon>
        <taxon>Plexauridae</taxon>
        <taxon>Paramuricea</taxon>
    </lineage>
</organism>
<gene>
    <name evidence="6" type="ORF">PACLA_8A034978</name>
</gene>
<dbReference type="Proteomes" id="UP001152795">
    <property type="component" value="Unassembled WGS sequence"/>
</dbReference>
<evidence type="ECO:0000256" key="2">
    <source>
        <dbReference type="ARBA" id="ARBA00022525"/>
    </source>
</evidence>
<keyword evidence="7" id="KW-1185">Reference proteome</keyword>
<dbReference type="SUPFAM" id="SSF57362">
    <property type="entry name" value="BPTI-like"/>
    <property type="match status" value="1"/>
</dbReference>
<dbReference type="AlphaFoldDB" id="A0A7D9HNX1"/>
<protein>
    <submittedName>
        <fullName evidence="6">Four-domain proteases inhibitor-like</fullName>
    </submittedName>
</protein>
<dbReference type="Gene3D" id="3.30.60.30">
    <property type="match status" value="3"/>
</dbReference>
<dbReference type="Pfam" id="PF00014">
    <property type="entry name" value="Kunitz_BPTI"/>
    <property type="match status" value="1"/>
</dbReference>
<dbReference type="SMART" id="SM00280">
    <property type="entry name" value="KAZAL"/>
    <property type="match status" value="3"/>
</dbReference>
<accession>A0A7D9HNX1</accession>
<comment type="caution">
    <text evidence="6">The sequence shown here is derived from an EMBL/GenBank/DDBJ whole genome shotgun (WGS) entry which is preliminary data.</text>
</comment>
<dbReference type="InterPro" id="IPR036880">
    <property type="entry name" value="Kunitz_BPTI_sf"/>
</dbReference>
<keyword evidence="4" id="KW-0722">Serine protease inhibitor</keyword>
<keyword evidence="3" id="KW-0646">Protease inhibitor</keyword>
<dbReference type="SUPFAM" id="SSF100895">
    <property type="entry name" value="Kazal-type serine protease inhibitors"/>
    <property type="match status" value="3"/>
</dbReference>
<evidence type="ECO:0000256" key="5">
    <source>
        <dbReference type="ARBA" id="ARBA00023157"/>
    </source>
</evidence>
<dbReference type="InterPro" id="IPR002350">
    <property type="entry name" value="Kazal_dom"/>
</dbReference>
<dbReference type="PROSITE" id="PS51465">
    <property type="entry name" value="KAZAL_2"/>
    <property type="match status" value="3"/>
</dbReference>
<dbReference type="PANTHER" id="PTHR10913:SF45">
    <property type="entry name" value="FOLLISTATIN, ISOFORM A-RELATED"/>
    <property type="match status" value="1"/>
</dbReference>
<dbReference type="CDD" id="cd00104">
    <property type="entry name" value="KAZAL_FS"/>
    <property type="match status" value="3"/>
</dbReference>
<dbReference type="GO" id="GO:0004867">
    <property type="term" value="F:serine-type endopeptidase inhibitor activity"/>
    <property type="evidence" value="ECO:0007669"/>
    <property type="project" value="UniProtKB-KW"/>
</dbReference>
<dbReference type="PANTHER" id="PTHR10913">
    <property type="entry name" value="FOLLISTATIN-RELATED"/>
    <property type="match status" value="1"/>
</dbReference>
<dbReference type="CDD" id="cd00109">
    <property type="entry name" value="Kunitz-type"/>
    <property type="match status" value="1"/>
</dbReference>
<dbReference type="PROSITE" id="PS00280">
    <property type="entry name" value="BPTI_KUNITZ_1"/>
    <property type="match status" value="1"/>
</dbReference>
<name>A0A7D9HNX1_PARCT</name>
<comment type="subcellular location">
    <subcellularLocation>
        <location evidence="1">Secreted</location>
    </subcellularLocation>
</comment>
<dbReference type="PROSITE" id="PS50279">
    <property type="entry name" value="BPTI_KUNITZ_2"/>
    <property type="match status" value="1"/>
</dbReference>
<proteinExistence type="predicted"/>
<keyword evidence="5" id="KW-1015">Disulfide bond</keyword>
<evidence type="ECO:0000313" key="6">
    <source>
        <dbReference type="EMBL" id="CAB3989202.1"/>
    </source>
</evidence>
<dbReference type="FunFam" id="4.10.410.10:FF:000011">
    <property type="entry name" value="Tissue factor pathway inhibitor"/>
    <property type="match status" value="1"/>
</dbReference>
<keyword evidence="2" id="KW-0964">Secreted</keyword>
<dbReference type="OrthoDB" id="5988997at2759"/>
<reference evidence="6" key="1">
    <citation type="submission" date="2020-04" db="EMBL/GenBank/DDBJ databases">
        <authorList>
            <person name="Alioto T."/>
            <person name="Alioto T."/>
            <person name="Gomez Garrido J."/>
        </authorList>
    </citation>
    <scope>NUCLEOTIDE SEQUENCE</scope>
    <source>
        <strain evidence="6">A484AB</strain>
    </source>
</reference>
<dbReference type="Gene3D" id="4.10.410.10">
    <property type="entry name" value="Pancreatic trypsin inhibitor Kunitz domain"/>
    <property type="match status" value="1"/>
</dbReference>
<dbReference type="InterPro" id="IPR036058">
    <property type="entry name" value="Kazal_dom_sf"/>
</dbReference>
<evidence type="ECO:0000256" key="3">
    <source>
        <dbReference type="ARBA" id="ARBA00022690"/>
    </source>
</evidence>
<dbReference type="PRINTS" id="PR00759">
    <property type="entry name" value="BASICPTASE"/>
</dbReference>
<dbReference type="GO" id="GO:0005576">
    <property type="term" value="C:extracellular region"/>
    <property type="evidence" value="ECO:0007669"/>
    <property type="project" value="UniProtKB-SubCell"/>
</dbReference>
<dbReference type="Pfam" id="PF07648">
    <property type="entry name" value="Kazal_2"/>
    <property type="match status" value="2"/>
</dbReference>
<dbReference type="EMBL" id="CACRXK020001445">
    <property type="protein sequence ID" value="CAB3989202.1"/>
    <property type="molecule type" value="Genomic_DNA"/>
</dbReference>
<dbReference type="InterPro" id="IPR002223">
    <property type="entry name" value="Kunitz_BPTI"/>
</dbReference>
<dbReference type="SMART" id="SM00131">
    <property type="entry name" value="KU"/>
    <property type="match status" value="1"/>
</dbReference>
<dbReference type="InterPro" id="IPR020901">
    <property type="entry name" value="Prtase_inh_Kunz-CS"/>
</dbReference>
<dbReference type="InterPro" id="IPR050653">
    <property type="entry name" value="Prot_Inhib_GrowthFact_Antg"/>
</dbReference>
<sequence length="250" mass="27744">MNLSIFFPLLVAVFAGLGEARVLDVCRLPADLGSCRGSLPRYYYDAKEKKCKKFAYGGCRGNTNRFLNEGECKKACECNKVCTFDYKPVCGSDSVTYPNKCGLEIATCKSGGEISLAYEGECRKSVFKSIAGMIHSGATERGRRETEQKCDKPCIRIYLPVCGSDGHTYPNSCVMKVEACRKNEDISVEHKGECKKNCDKPCLRIYQPVCGSDGHTYPNSCVMKVEACRKNEDISVEHKGECNDEKPQNK</sequence>
<evidence type="ECO:0000256" key="1">
    <source>
        <dbReference type="ARBA" id="ARBA00004613"/>
    </source>
</evidence>
<evidence type="ECO:0000313" key="7">
    <source>
        <dbReference type="Proteomes" id="UP001152795"/>
    </source>
</evidence>
<evidence type="ECO:0000256" key="4">
    <source>
        <dbReference type="ARBA" id="ARBA00022900"/>
    </source>
</evidence>
<dbReference type="Pfam" id="PF00050">
    <property type="entry name" value="Kazal_1"/>
    <property type="match status" value="1"/>
</dbReference>